<reference evidence="2 3" key="1">
    <citation type="submission" date="2013-06" db="EMBL/GenBank/DDBJ databases">
        <authorList>
            <person name="Weinstock G."/>
            <person name="Sodergren E."/>
            <person name="Lobos E.A."/>
            <person name="Fulton L."/>
            <person name="Fulton R."/>
            <person name="Courtney L."/>
            <person name="Fronick C."/>
            <person name="O'Laughlin M."/>
            <person name="Godfrey J."/>
            <person name="Wilson R.M."/>
            <person name="Miner T."/>
            <person name="Farmer C."/>
            <person name="Delehaunty K."/>
            <person name="Cordes M."/>
            <person name="Minx P."/>
            <person name="Tomlinson C."/>
            <person name="Chen J."/>
            <person name="Wollam A."/>
            <person name="Pepin K.H."/>
            <person name="Bhonagiri V."/>
            <person name="Zhang X."/>
            <person name="Warren W."/>
            <person name="Mitreva M."/>
            <person name="Mardis E.R."/>
            <person name="Wilson R.K."/>
        </authorList>
    </citation>
    <scope>NUCLEOTIDE SEQUENCE [LARGE SCALE GENOMIC DNA]</scope>
    <source>
        <strain evidence="2 3">ATCC 29426</strain>
    </source>
</reference>
<accession>A0ABN0NRF6</accession>
<dbReference type="Proteomes" id="UP000016660">
    <property type="component" value="Unassembled WGS sequence"/>
</dbReference>
<evidence type="ECO:0000313" key="2">
    <source>
        <dbReference type="EMBL" id="ERJ76013.1"/>
    </source>
</evidence>
<keyword evidence="1" id="KW-1133">Transmembrane helix</keyword>
<keyword evidence="3" id="KW-1185">Reference proteome</keyword>
<name>A0ABN0NRF6_9BACT</name>
<organism evidence="2 3">
    <name type="scientific">Prevotella disiens JCM 6334 = ATCC 29426</name>
    <dbReference type="NCBI Taxonomy" id="1235811"/>
    <lineage>
        <taxon>Bacteria</taxon>
        <taxon>Pseudomonadati</taxon>
        <taxon>Bacteroidota</taxon>
        <taxon>Bacteroidia</taxon>
        <taxon>Bacteroidales</taxon>
        <taxon>Prevotellaceae</taxon>
        <taxon>Prevotella</taxon>
    </lineage>
</organism>
<keyword evidence="1" id="KW-0472">Membrane</keyword>
<proteinExistence type="predicted"/>
<keyword evidence="1" id="KW-0812">Transmembrane</keyword>
<sequence length="44" mass="5119">MKSKQIFFICAGFCSSIFYISHQDIKQKLARIKENVAVTIYFNS</sequence>
<comment type="caution">
    <text evidence="2">The sequence shown here is derived from an EMBL/GenBank/DDBJ whole genome shotgun (WGS) entry which is preliminary data.</text>
</comment>
<evidence type="ECO:0000313" key="3">
    <source>
        <dbReference type="Proteomes" id="UP000016660"/>
    </source>
</evidence>
<feature type="transmembrane region" description="Helical" evidence="1">
    <location>
        <begin position="6"/>
        <end position="22"/>
    </location>
</feature>
<evidence type="ECO:0000256" key="1">
    <source>
        <dbReference type="SAM" id="Phobius"/>
    </source>
</evidence>
<gene>
    <name evidence="2" type="ORF">HMPREF0653_01630</name>
</gene>
<dbReference type="EMBL" id="AWUY01000148">
    <property type="protein sequence ID" value="ERJ76013.1"/>
    <property type="molecule type" value="Genomic_DNA"/>
</dbReference>
<protein>
    <submittedName>
        <fullName evidence="2">Uncharacterized protein</fullName>
    </submittedName>
</protein>